<organism evidence="1 2">
    <name type="scientific">Escallonia rubra</name>
    <dbReference type="NCBI Taxonomy" id="112253"/>
    <lineage>
        <taxon>Eukaryota</taxon>
        <taxon>Viridiplantae</taxon>
        <taxon>Streptophyta</taxon>
        <taxon>Embryophyta</taxon>
        <taxon>Tracheophyta</taxon>
        <taxon>Spermatophyta</taxon>
        <taxon>Magnoliopsida</taxon>
        <taxon>eudicotyledons</taxon>
        <taxon>Gunneridae</taxon>
        <taxon>Pentapetalae</taxon>
        <taxon>asterids</taxon>
        <taxon>campanulids</taxon>
        <taxon>Escalloniales</taxon>
        <taxon>Escalloniaceae</taxon>
        <taxon>Escallonia</taxon>
    </lineage>
</organism>
<protein>
    <submittedName>
        <fullName evidence="1">Uncharacterized protein</fullName>
    </submittedName>
</protein>
<evidence type="ECO:0000313" key="2">
    <source>
        <dbReference type="Proteomes" id="UP001187471"/>
    </source>
</evidence>
<evidence type="ECO:0000313" key="1">
    <source>
        <dbReference type="EMBL" id="KAK2982527.1"/>
    </source>
</evidence>
<gene>
    <name evidence="1" type="ORF">RJ640_023743</name>
</gene>
<name>A0AA88R7E1_9ASTE</name>
<sequence>MQLLVASQRICATQFQGSNVSTLLTINSTERSLENYQGQSLTFLH</sequence>
<proteinExistence type="predicted"/>
<accession>A0AA88R7E1</accession>
<dbReference type="Proteomes" id="UP001187471">
    <property type="component" value="Unassembled WGS sequence"/>
</dbReference>
<keyword evidence="2" id="KW-1185">Reference proteome</keyword>
<dbReference type="AlphaFoldDB" id="A0AA88R7E1"/>
<reference evidence="1" key="1">
    <citation type="submission" date="2022-12" db="EMBL/GenBank/DDBJ databases">
        <title>Draft genome assemblies for two species of Escallonia (Escalloniales).</title>
        <authorList>
            <person name="Chanderbali A."/>
            <person name="Dervinis C."/>
            <person name="Anghel I."/>
            <person name="Soltis D."/>
            <person name="Soltis P."/>
            <person name="Zapata F."/>
        </authorList>
    </citation>
    <scope>NUCLEOTIDE SEQUENCE</scope>
    <source>
        <strain evidence="1">UCBG92.1500</strain>
        <tissue evidence="1">Leaf</tissue>
    </source>
</reference>
<dbReference type="EMBL" id="JAVXUO010001424">
    <property type="protein sequence ID" value="KAK2982527.1"/>
    <property type="molecule type" value="Genomic_DNA"/>
</dbReference>
<comment type="caution">
    <text evidence="1">The sequence shown here is derived from an EMBL/GenBank/DDBJ whole genome shotgun (WGS) entry which is preliminary data.</text>
</comment>